<dbReference type="SUPFAM" id="SSF55347">
    <property type="entry name" value="Glyceraldehyde-3-phosphate dehydrogenase-like, C-terminal domain"/>
    <property type="match status" value="1"/>
</dbReference>
<comment type="similarity">
    <text evidence="1">Belongs to the Gfo/Idh/MocA family.</text>
</comment>
<dbReference type="InterPro" id="IPR055170">
    <property type="entry name" value="GFO_IDH_MocA-like_dom"/>
</dbReference>
<organism evidence="5 6">
    <name type="scientific">Truepera radiovictrix (strain DSM 17093 / CIP 108686 / LMG 22925 / RQ-24)</name>
    <dbReference type="NCBI Taxonomy" id="649638"/>
    <lineage>
        <taxon>Bacteria</taxon>
        <taxon>Thermotogati</taxon>
        <taxon>Deinococcota</taxon>
        <taxon>Deinococci</taxon>
        <taxon>Trueperales</taxon>
        <taxon>Trueperaceae</taxon>
        <taxon>Truepera</taxon>
    </lineage>
</organism>
<dbReference type="Pfam" id="PF22725">
    <property type="entry name" value="GFO_IDH_MocA_C3"/>
    <property type="match status" value="1"/>
</dbReference>
<reference evidence="5 6" key="2">
    <citation type="journal article" date="2011" name="Stand. Genomic Sci.">
        <title>Complete genome sequence of Truepera radiovictrix type strain (RQ-24).</title>
        <authorList>
            <person name="Ivanova N."/>
            <person name="Rohde C."/>
            <person name="Munk C."/>
            <person name="Nolan M."/>
            <person name="Lucas S."/>
            <person name="Del Rio T.G."/>
            <person name="Tice H."/>
            <person name="Deshpande S."/>
            <person name="Cheng J.F."/>
            <person name="Tapia R."/>
            <person name="Han C."/>
            <person name="Goodwin L."/>
            <person name="Pitluck S."/>
            <person name="Liolios K."/>
            <person name="Mavromatis K."/>
            <person name="Mikhailova N."/>
            <person name="Pati A."/>
            <person name="Chen A."/>
            <person name="Palaniappan K."/>
            <person name="Land M."/>
            <person name="Hauser L."/>
            <person name="Chang Y.J."/>
            <person name="Jeffries C.D."/>
            <person name="Brambilla E."/>
            <person name="Rohde M."/>
            <person name="Goker M."/>
            <person name="Tindall B.J."/>
            <person name="Woyke T."/>
            <person name="Bristow J."/>
            <person name="Eisen J.A."/>
            <person name="Markowitz V."/>
            <person name="Hugenholtz P."/>
            <person name="Kyrpides N.C."/>
            <person name="Klenk H.P."/>
            <person name="Lapidus A."/>
        </authorList>
    </citation>
    <scope>NUCLEOTIDE SEQUENCE [LARGE SCALE GENOMIC DNA]</scope>
    <source>
        <strain evidence="6">DSM 17093 / CIP 108686 / LMG 22925 / RQ-24</strain>
    </source>
</reference>
<evidence type="ECO:0000259" key="3">
    <source>
        <dbReference type="Pfam" id="PF01408"/>
    </source>
</evidence>
<dbReference type="InterPro" id="IPR036291">
    <property type="entry name" value="NAD(P)-bd_dom_sf"/>
</dbReference>
<evidence type="ECO:0000313" key="5">
    <source>
        <dbReference type="EMBL" id="ADI13983.1"/>
    </source>
</evidence>
<dbReference type="EMBL" id="CP002049">
    <property type="protein sequence ID" value="ADI13983.1"/>
    <property type="molecule type" value="Genomic_DNA"/>
</dbReference>
<feature type="domain" description="GFO/IDH/MocA-like oxidoreductase" evidence="4">
    <location>
        <begin position="133"/>
        <end position="248"/>
    </location>
</feature>
<evidence type="ECO:0000256" key="1">
    <source>
        <dbReference type="ARBA" id="ARBA00010928"/>
    </source>
</evidence>
<dbReference type="STRING" id="649638.Trad_0849"/>
<dbReference type="PANTHER" id="PTHR22604:SF105">
    <property type="entry name" value="TRANS-1,2-DIHYDROBENZENE-1,2-DIOL DEHYDROGENASE"/>
    <property type="match status" value="1"/>
</dbReference>
<sequence>MAEKLRWGVLSTARIGLKSVVPALQRARNGEVVALASRDEARAREAAGALGIPQAFGSYEALLASPEVDAVYIPLPNTLHKPWALASLAAGKHVLCEKPLGVTASACLEIGRAAASAGLAVMEAFMYRFHPRFRALQELLAAGTIGELRAICSAFSFRLDNRQDIRWQAELGGGALYDVGCYCVNASRTLAGAEPVQVAAFASFEGGVDGSLSGLLRFPGGVTASFDCALTAARRDVLELTGTEGTLRLEAPFSVGEAETTILERRTHRGKTTEERVHTVAGANKFTLMAEAFAESALTGAPVPYPVSDAAANLRVIEALLRAARRADEGRP</sequence>
<protein>
    <submittedName>
        <fullName evidence="5">Oxidoreductase domain protein</fullName>
    </submittedName>
</protein>
<dbReference type="SUPFAM" id="SSF51735">
    <property type="entry name" value="NAD(P)-binding Rossmann-fold domains"/>
    <property type="match status" value="1"/>
</dbReference>
<evidence type="ECO:0000259" key="4">
    <source>
        <dbReference type="Pfam" id="PF22725"/>
    </source>
</evidence>
<feature type="domain" description="Gfo/Idh/MocA-like oxidoreductase N-terminal" evidence="3">
    <location>
        <begin position="6"/>
        <end position="124"/>
    </location>
</feature>
<dbReference type="GO" id="GO:0000166">
    <property type="term" value="F:nucleotide binding"/>
    <property type="evidence" value="ECO:0007669"/>
    <property type="project" value="InterPro"/>
</dbReference>
<name>D7CU85_TRURR</name>
<dbReference type="RefSeq" id="WP_013177355.1">
    <property type="nucleotide sequence ID" value="NC_014221.1"/>
</dbReference>
<evidence type="ECO:0000313" key="6">
    <source>
        <dbReference type="Proteomes" id="UP000000379"/>
    </source>
</evidence>
<proteinExistence type="inferred from homology"/>
<evidence type="ECO:0000256" key="2">
    <source>
        <dbReference type="ARBA" id="ARBA00023002"/>
    </source>
</evidence>
<reference evidence="6" key="1">
    <citation type="submission" date="2010-05" db="EMBL/GenBank/DDBJ databases">
        <title>The complete genome of Truepera radiovictris DSM 17093.</title>
        <authorList>
            <consortium name="US DOE Joint Genome Institute (JGI-PGF)"/>
            <person name="Lucas S."/>
            <person name="Copeland A."/>
            <person name="Lapidus A."/>
            <person name="Glavina del Rio T."/>
            <person name="Dalin E."/>
            <person name="Tice H."/>
            <person name="Bruce D."/>
            <person name="Goodwin L."/>
            <person name="Pitluck S."/>
            <person name="Kyrpides N."/>
            <person name="Mavromatis K."/>
            <person name="Ovchinnikova G."/>
            <person name="Munk A.C."/>
            <person name="Detter J.C."/>
            <person name="Han C."/>
            <person name="Tapia R."/>
            <person name="Land M."/>
            <person name="Hauser L."/>
            <person name="Markowitz V."/>
            <person name="Cheng J.-F."/>
            <person name="Hugenholtz P."/>
            <person name="Woyke T."/>
            <person name="Wu D."/>
            <person name="Tindall B."/>
            <person name="Pomrenke H.G."/>
            <person name="Brambilla E."/>
            <person name="Klenk H.-P."/>
            <person name="Eisen J.A."/>
        </authorList>
    </citation>
    <scope>NUCLEOTIDE SEQUENCE [LARGE SCALE GENOMIC DNA]</scope>
    <source>
        <strain evidence="6">DSM 17093 / CIP 108686 / LMG 22925 / RQ-24</strain>
    </source>
</reference>
<dbReference type="GO" id="GO:0016491">
    <property type="term" value="F:oxidoreductase activity"/>
    <property type="evidence" value="ECO:0007669"/>
    <property type="project" value="UniProtKB-KW"/>
</dbReference>
<dbReference type="KEGG" id="tra:Trad_0849"/>
<dbReference type="InterPro" id="IPR050984">
    <property type="entry name" value="Gfo/Idh/MocA_domain"/>
</dbReference>
<keyword evidence="2" id="KW-0560">Oxidoreductase</keyword>
<dbReference type="OrthoDB" id="9801953at2"/>
<dbReference type="Gene3D" id="3.30.360.10">
    <property type="entry name" value="Dihydrodipicolinate Reductase, domain 2"/>
    <property type="match status" value="1"/>
</dbReference>
<dbReference type="Pfam" id="PF01408">
    <property type="entry name" value="GFO_IDH_MocA"/>
    <property type="match status" value="1"/>
</dbReference>
<accession>D7CU85</accession>
<gene>
    <name evidence="5" type="ordered locus">Trad_0849</name>
</gene>
<dbReference type="Proteomes" id="UP000000379">
    <property type="component" value="Chromosome"/>
</dbReference>
<dbReference type="InterPro" id="IPR000683">
    <property type="entry name" value="Gfo/Idh/MocA-like_OxRdtase_N"/>
</dbReference>
<dbReference type="AlphaFoldDB" id="D7CU85"/>
<dbReference type="HOGENOM" id="CLU_023194_5_0_0"/>
<keyword evidence="6" id="KW-1185">Reference proteome</keyword>
<dbReference type="Gene3D" id="3.40.50.720">
    <property type="entry name" value="NAD(P)-binding Rossmann-like Domain"/>
    <property type="match status" value="1"/>
</dbReference>
<dbReference type="PANTHER" id="PTHR22604">
    <property type="entry name" value="OXIDOREDUCTASES"/>
    <property type="match status" value="1"/>
</dbReference>
<dbReference type="eggNOG" id="COG0673">
    <property type="taxonomic scope" value="Bacteria"/>
</dbReference>